<name>A0AA88DSY1_FICCA</name>
<dbReference type="PANTHER" id="PTHR33090">
    <property type="entry name" value="DUF3774 DOMAIN PROTEIN-RELATED"/>
    <property type="match status" value="1"/>
</dbReference>
<dbReference type="AlphaFoldDB" id="A0AA88DSY1"/>
<proteinExistence type="predicted"/>
<accession>A0AA88DSY1</accession>
<reference evidence="2" key="1">
    <citation type="submission" date="2023-07" db="EMBL/GenBank/DDBJ databases">
        <title>draft genome sequence of fig (Ficus carica).</title>
        <authorList>
            <person name="Takahashi T."/>
            <person name="Nishimura K."/>
        </authorList>
    </citation>
    <scope>NUCLEOTIDE SEQUENCE</scope>
</reference>
<gene>
    <name evidence="2" type="ORF">TIFTF001_030293</name>
</gene>
<sequence length="88" mass="9633">MMEGSKGHHHQAPQCNFISTSLKDSSTSSPRSFSSSYSSPQPTKKFSGAIDCKAVDKLASKKCNSDRLKQAEESLRTVMYLSCWGPNS</sequence>
<evidence type="ECO:0000313" key="3">
    <source>
        <dbReference type="Proteomes" id="UP001187192"/>
    </source>
</evidence>
<evidence type="ECO:0000313" key="2">
    <source>
        <dbReference type="EMBL" id="GMN61197.1"/>
    </source>
</evidence>
<feature type="compositionally biased region" description="Low complexity" evidence="1">
    <location>
        <begin position="19"/>
        <end position="39"/>
    </location>
</feature>
<protein>
    <submittedName>
        <fullName evidence="2">Uncharacterized protein</fullName>
    </submittedName>
</protein>
<comment type="caution">
    <text evidence="2">The sequence shown here is derived from an EMBL/GenBank/DDBJ whole genome shotgun (WGS) entry which is preliminary data.</text>
</comment>
<dbReference type="EMBL" id="BTGU01000108">
    <property type="protein sequence ID" value="GMN61197.1"/>
    <property type="molecule type" value="Genomic_DNA"/>
</dbReference>
<organism evidence="2 3">
    <name type="scientific">Ficus carica</name>
    <name type="common">Common fig</name>
    <dbReference type="NCBI Taxonomy" id="3494"/>
    <lineage>
        <taxon>Eukaryota</taxon>
        <taxon>Viridiplantae</taxon>
        <taxon>Streptophyta</taxon>
        <taxon>Embryophyta</taxon>
        <taxon>Tracheophyta</taxon>
        <taxon>Spermatophyta</taxon>
        <taxon>Magnoliopsida</taxon>
        <taxon>eudicotyledons</taxon>
        <taxon>Gunneridae</taxon>
        <taxon>Pentapetalae</taxon>
        <taxon>rosids</taxon>
        <taxon>fabids</taxon>
        <taxon>Rosales</taxon>
        <taxon>Moraceae</taxon>
        <taxon>Ficeae</taxon>
        <taxon>Ficus</taxon>
    </lineage>
</organism>
<evidence type="ECO:0000256" key="1">
    <source>
        <dbReference type="SAM" id="MobiDB-lite"/>
    </source>
</evidence>
<keyword evidence="3" id="KW-1185">Reference proteome</keyword>
<dbReference type="Pfam" id="PF12609">
    <property type="entry name" value="DUF3774"/>
    <property type="match status" value="1"/>
</dbReference>
<feature type="region of interest" description="Disordered" evidence="1">
    <location>
        <begin position="1"/>
        <end position="46"/>
    </location>
</feature>
<dbReference type="InterPro" id="IPR022251">
    <property type="entry name" value="DUF3774_wound-induced"/>
</dbReference>
<dbReference type="Proteomes" id="UP001187192">
    <property type="component" value="Unassembled WGS sequence"/>
</dbReference>